<keyword evidence="3" id="KW-1185">Reference proteome</keyword>
<feature type="compositionally biased region" description="Basic and acidic residues" evidence="1">
    <location>
        <begin position="87"/>
        <end position="97"/>
    </location>
</feature>
<feature type="compositionally biased region" description="Acidic residues" evidence="1">
    <location>
        <begin position="264"/>
        <end position="280"/>
    </location>
</feature>
<organism evidence="2 3">
    <name type="scientific">Canna indica</name>
    <name type="common">Indian-shot</name>
    <dbReference type="NCBI Taxonomy" id="4628"/>
    <lineage>
        <taxon>Eukaryota</taxon>
        <taxon>Viridiplantae</taxon>
        <taxon>Streptophyta</taxon>
        <taxon>Embryophyta</taxon>
        <taxon>Tracheophyta</taxon>
        <taxon>Spermatophyta</taxon>
        <taxon>Magnoliopsida</taxon>
        <taxon>Liliopsida</taxon>
        <taxon>Zingiberales</taxon>
        <taxon>Cannaceae</taxon>
        <taxon>Canna</taxon>
    </lineage>
</organism>
<dbReference type="EMBL" id="CP136890">
    <property type="protein sequence ID" value="WOK95015.1"/>
    <property type="molecule type" value="Genomic_DNA"/>
</dbReference>
<name>A0AAQ3JV66_9LILI</name>
<reference evidence="2 3" key="1">
    <citation type="submission" date="2023-10" db="EMBL/GenBank/DDBJ databases">
        <title>Chromosome-scale genome assembly provides insights into flower coloration mechanisms of Canna indica.</title>
        <authorList>
            <person name="Li C."/>
        </authorList>
    </citation>
    <scope>NUCLEOTIDE SEQUENCE [LARGE SCALE GENOMIC DNA]</scope>
    <source>
        <tissue evidence="2">Flower</tissue>
    </source>
</reference>
<gene>
    <name evidence="2" type="ORF">Cni_G03720</name>
</gene>
<accession>A0AAQ3JV66</accession>
<evidence type="ECO:0000313" key="3">
    <source>
        <dbReference type="Proteomes" id="UP001327560"/>
    </source>
</evidence>
<feature type="region of interest" description="Disordered" evidence="1">
    <location>
        <begin position="1"/>
        <end position="293"/>
    </location>
</feature>
<keyword evidence="2" id="KW-0396">Initiation factor</keyword>
<dbReference type="AlphaFoldDB" id="A0AAQ3JV66"/>
<keyword evidence="2" id="KW-0648">Protein biosynthesis</keyword>
<proteinExistence type="predicted"/>
<evidence type="ECO:0000313" key="2">
    <source>
        <dbReference type="EMBL" id="WOK95015.1"/>
    </source>
</evidence>
<sequence length="293" mass="31145">MASNEKEDVNSSPSTSQTLDPPNGGRTTADSPSPDIPSQPPAKPIPNYLKPTVSSSHHTICHYPKSQQQHPHEPPSHRASPPAKLATFRDPEPEKPSKITPLPAKGRAALPPLKKARSLPLTKAQDDHAKVAEAPSPKSKSMHAKEGDSKKPRTRARSLSLSAIELTASPKKAVPRPAARKVAGGERLKTKKKEEEDGKAKEDATASANEHAARRNKVKAPVGALGTVISSVEPEGQLGQTPDEEGAGDGQRGPQQIAKSQHEEGEESNDNPSGEEEAAELVESPKKELTESS</sequence>
<feature type="compositionally biased region" description="Polar residues" evidence="1">
    <location>
        <begin position="10"/>
        <end position="28"/>
    </location>
</feature>
<feature type="compositionally biased region" description="Basic and acidic residues" evidence="1">
    <location>
        <begin position="283"/>
        <end position="293"/>
    </location>
</feature>
<protein>
    <submittedName>
        <fullName evidence="2">Eukaryotic translation initiation factor 5B-like</fullName>
    </submittedName>
</protein>
<dbReference type="Proteomes" id="UP001327560">
    <property type="component" value="Chromosome 1"/>
</dbReference>
<dbReference type="GO" id="GO:0003743">
    <property type="term" value="F:translation initiation factor activity"/>
    <property type="evidence" value="ECO:0007669"/>
    <property type="project" value="UniProtKB-KW"/>
</dbReference>
<evidence type="ECO:0000256" key="1">
    <source>
        <dbReference type="SAM" id="MobiDB-lite"/>
    </source>
</evidence>
<feature type="compositionally biased region" description="Pro residues" evidence="1">
    <location>
        <begin position="34"/>
        <end position="44"/>
    </location>
</feature>
<feature type="compositionally biased region" description="Basic and acidic residues" evidence="1">
    <location>
        <begin position="183"/>
        <end position="204"/>
    </location>
</feature>